<organism evidence="2 3">
    <name type="scientific">Crotalaria pallida</name>
    <name type="common">Smooth rattlebox</name>
    <name type="synonym">Crotalaria striata</name>
    <dbReference type="NCBI Taxonomy" id="3830"/>
    <lineage>
        <taxon>Eukaryota</taxon>
        <taxon>Viridiplantae</taxon>
        <taxon>Streptophyta</taxon>
        <taxon>Embryophyta</taxon>
        <taxon>Tracheophyta</taxon>
        <taxon>Spermatophyta</taxon>
        <taxon>Magnoliopsida</taxon>
        <taxon>eudicotyledons</taxon>
        <taxon>Gunneridae</taxon>
        <taxon>Pentapetalae</taxon>
        <taxon>rosids</taxon>
        <taxon>fabids</taxon>
        <taxon>Fabales</taxon>
        <taxon>Fabaceae</taxon>
        <taxon>Papilionoideae</taxon>
        <taxon>50 kb inversion clade</taxon>
        <taxon>genistoids sensu lato</taxon>
        <taxon>core genistoids</taxon>
        <taxon>Crotalarieae</taxon>
        <taxon>Crotalaria</taxon>
    </lineage>
</organism>
<dbReference type="SUPFAM" id="SSF50346">
    <property type="entry name" value="PRC-barrel domain"/>
    <property type="match status" value="1"/>
</dbReference>
<dbReference type="PANTHER" id="PTHR36740">
    <property type="entry name" value="PRC DOMAIN-CONTAINING PROTEIN"/>
    <property type="match status" value="1"/>
</dbReference>
<dbReference type="Proteomes" id="UP001372338">
    <property type="component" value="Unassembled WGS sequence"/>
</dbReference>
<proteinExistence type="predicted"/>
<evidence type="ECO:0000313" key="2">
    <source>
        <dbReference type="EMBL" id="KAK7287085.1"/>
    </source>
</evidence>
<name>A0AAN9IVC8_CROPI</name>
<dbReference type="PANTHER" id="PTHR36740:SF1">
    <property type="entry name" value="PRC-BARREL DOMAIN-CONTAINING PROTEIN"/>
    <property type="match status" value="1"/>
</dbReference>
<feature type="compositionally biased region" description="Basic and acidic residues" evidence="1">
    <location>
        <begin position="160"/>
        <end position="173"/>
    </location>
</feature>
<protein>
    <submittedName>
        <fullName evidence="2">Uncharacterized protein</fullName>
    </submittedName>
</protein>
<feature type="compositionally biased region" description="Low complexity" evidence="1">
    <location>
        <begin position="39"/>
        <end position="52"/>
    </location>
</feature>
<feature type="compositionally biased region" description="Basic and acidic residues" evidence="1">
    <location>
        <begin position="102"/>
        <end position="111"/>
    </location>
</feature>
<evidence type="ECO:0000256" key="1">
    <source>
        <dbReference type="SAM" id="MobiDB-lite"/>
    </source>
</evidence>
<dbReference type="EMBL" id="JAYWIO010000001">
    <property type="protein sequence ID" value="KAK7287085.1"/>
    <property type="molecule type" value="Genomic_DNA"/>
</dbReference>
<accession>A0AAN9IVC8</accession>
<evidence type="ECO:0000313" key="3">
    <source>
        <dbReference type="Proteomes" id="UP001372338"/>
    </source>
</evidence>
<dbReference type="AlphaFoldDB" id="A0AAN9IVC8"/>
<dbReference type="InterPro" id="IPR011033">
    <property type="entry name" value="PRC_barrel-like_sf"/>
</dbReference>
<gene>
    <name evidence="2" type="ORF">RIF29_00114</name>
</gene>
<feature type="region of interest" description="Disordered" evidence="1">
    <location>
        <begin position="39"/>
        <end position="78"/>
    </location>
</feature>
<feature type="region of interest" description="Disordered" evidence="1">
    <location>
        <begin position="142"/>
        <end position="179"/>
    </location>
</feature>
<sequence length="481" mass="54853">MTEFLATNRLLPLSFPEPLTSSSSLSFPFNNSHHFINNNNKPFPPKHSSFKPLHASFNARGRSRRRSGSDYYYDDDDDDNNTLYNQQLQFDVSKFQTLGLHKQNDHVHEDGSLGGRRRRTSNHNDKDTIQFDDTKFQSFDVDQHGSEEMIEGGSSRRRKREDEDLVRIQQKGDDGDDLEKDEKLRGKVVVGIRKVKQIIRRSNLLAKQVISIGSALSLGFVSQLWVDTTSWMVLFVEVRPNLLSGDSEKFLLEDISQVGDVVLVQDESVIENEFKMIGLETLGGSYGFHSFEESMSLEYPSDSLYPYFYIVLLFLISVTLGDHYSLSTTILSLFDLSYYTQTLVGYRVVTPSQRNIGKVRGYTFSLNSGAVEELELDSFGISIIPSSLVSTYSLLVEDVLEVISDAVVVSEAAASRIQRLSKGFLGNQNVGTSMDDFEDYDYDQSMTSDNVSRRRKSFGRKKPNQRYWDEEDNWELPMDYL</sequence>
<reference evidence="2 3" key="1">
    <citation type="submission" date="2024-01" db="EMBL/GenBank/DDBJ databases">
        <title>The genomes of 5 underutilized Papilionoideae crops provide insights into root nodulation and disease resistanc.</title>
        <authorList>
            <person name="Yuan L."/>
        </authorList>
    </citation>
    <scope>NUCLEOTIDE SEQUENCE [LARGE SCALE GENOMIC DNA]</scope>
    <source>
        <strain evidence="2">ZHUSHIDOU_FW_LH</strain>
        <tissue evidence="2">Leaf</tissue>
    </source>
</reference>
<feature type="region of interest" description="Disordered" evidence="1">
    <location>
        <begin position="101"/>
        <end position="129"/>
    </location>
</feature>
<comment type="caution">
    <text evidence="2">The sequence shown here is derived from an EMBL/GenBank/DDBJ whole genome shotgun (WGS) entry which is preliminary data.</text>
</comment>
<keyword evidence="3" id="KW-1185">Reference proteome</keyword>